<feature type="domain" description="Signal transduction histidine kinase subgroup 3 dimerisation and phosphoacceptor" evidence="12">
    <location>
        <begin position="191"/>
        <end position="255"/>
    </location>
</feature>
<keyword evidence="11" id="KW-1133">Transmembrane helix</keyword>
<evidence type="ECO:0000256" key="8">
    <source>
        <dbReference type="ARBA" id="ARBA00023012"/>
    </source>
</evidence>
<evidence type="ECO:0000256" key="5">
    <source>
        <dbReference type="ARBA" id="ARBA00022741"/>
    </source>
</evidence>
<evidence type="ECO:0000256" key="4">
    <source>
        <dbReference type="ARBA" id="ARBA00022679"/>
    </source>
</evidence>
<protein>
    <recommendedName>
        <fullName evidence="2">histidine kinase</fullName>
        <ecNumber evidence="2">2.7.13.3</ecNumber>
    </recommendedName>
</protein>
<evidence type="ECO:0000256" key="11">
    <source>
        <dbReference type="SAM" id="Phobius"/>
    </source>
</evidence>
<evidence type="ECO:0000256" key="3">
    <source>
        <dbReference type="ARBA" id="ARBA00022553"/>
    </source>
</evidence>
<evidence type="ECO:0000256" key="2">
    <source>
        <dbReference type="ARBA" id="ARBA00012438"/>
    </source>
</evidence>
<dbReference type="Gene3D" id="3.30.565.10">
    <property type="entry name" value="Histidine kinase-like ATPase, C-terminal domain"/>
    <property type="match status" value="1"/>
</dbReference>
<reference evidence="14" key="1">
    <citation type="journal article" date="2019" name="Int. J. Syst. Evol. Microbiol.">
        <title>The Global Catalogue of Microorganisms (GCM) 10K type strain sequencing project: providing services to taxonomists for standard genome sequencing and annotation.</title>
        <authorList>
            <consortium name="The Broad Institute Genomics Platform"/>
            <consortium name="The Broad Institute Genome Sequencing Center for Infectious Disease"/>
            <person name="Wu L."/>
            <person name="Ma J."/>
        </authorList>
    </citation>
    <scope>NUCLEOTIDE SEQUENCE [LARGE SCALE GENOMIC DNA]</scope>
    <source>
        <strain evidence="14">IBRC-M 10908</strain>
    </source>
</reference>
<comment type="caution">
    <text evidence="13">The sequence shown here is derived from an EMBL/GenBank/DDBJ whole genome shotgun (WGS) entry which is preliminary data.</text>
</comment>
<keyword evidence="6 13" id="KW-0418">Kinase</keyword>
<sequence length="409" mass="44168">MVELFFRAAREPWRERLLISGYLVLVLLYQIPEVEETTWGDPRTAPWGAALALYGAGAVVLAFRARATVAAFFAAMALLAASFFVETSLPITVVAVDLIYSLMAYGPRRVSRVIAAVLTGSCALLIALLFLFEQSAEARVALSLTIGCVLVPLLWGLQIRTAKERTEAERTRAELERESANHARDNAVAAERARMARDLHDVIAGHVSAVAFQSEAAIMRSKDDSVAPILGSIRENSVKALEEMRSMIRILHERDDSPDDERLAPPGFGQLGLVVDTARTAGVDLAVDLAVPEEIPRLVELVAYRIVQEALTNVMKHAPGSRASLEVRAEGRDLVLLVRNDFTVKVPAAGGTGVGTVSMAERARTVGGSVRCGPVGDGWRVEARLPVGDRSAPADGVLPDSRLSSDERE</sequence>
<keyword evidence="3" id="KW-0597">Phosphoprotein</keyword>
<keyword evidence="5" id="KW-0547">Nucleotide-binding</keyword>
<keyword evidence="11" id="KW-0812">Transmembrane</keyword>
<keyword evidence="11" id="KW-0472">Membrane</keyword>
<dbReference type="Pfam" id="PF07730">
    <property type="entry name" value="HisKA_3"/>
    <property type="match status" value="1"/>
</dbReference>
<organism evidence="13 14">
    <name type="scientific">Salininema proteolyticum</name>
    <dbReference type="NCBI Taxonomy" id="1607685"/>
    <lineage>
        <taxon>Bacteria</taxon>
        <taxon>Bacillati</taxon>
        <taxon>Actinomycetota</taxon>
        <taxon>Actinomycetes</taxon>
        <taxon>Glycomycetales</taxon>
        <taxon>Glycomycetaceae</taxon>
        <taxon>Salininema</taxon>
    </lineage>
</organism>
<dbReference type="EC" id="2.7.13.3" evidence="2"/>
<evidence type="ECO:0000256" key="6">
    <source>
        <dbReference type="ARBA" id="ARBA00022777"/>
    </source>
</evidence>
<evidence type="ECO:0000259" key="12">
    <source>
        <dbReference type="Pfam" id="PF07730"/>
    </source>
</evidence>
<feature type="transmembrane region" description="Helical" evidence="11">
    <location>
        <begin position="138"/>
        <end position="157"/>
    </location>
</feature>
<comment type="catalytic activity">
    <reaction evidence="1">
        <text>ATP + protein L-histidine = ADP + protein N-phospho-L-histidine.</text>
        <dbReference type="EC" id="2.7.13.3"/>
    </reaction>
</comment>
<keyword evidence="7" id="KW-0067">ATP-binding</keyword>
<dbReference type="Proteomes" id="UP001595823">
    <property type="component" value="Unassembled WGS sequence"/>
</dbReference>
<feature type="transmembrane region" description="Helical" evidence="11">
    <location>
        <begin position="44"/>
        <end position="63"/>
    </location>
</feature>
<feature type="transmembrane region" description="Helical" evidence="11">
    <location>
        <begin position="68"/>
        <end position="85"/>
    </location>
</feature>
<dbReference type="PANTHER" id="PTHR24421">
    <property type="entry name" value="NITRATE/NITRITE SENSOR PROTEIN NARX-RELATED"/>
    <property type="match status" value="1"/>
</dbReference>
<keyword evidence="14" id="KW-1185">Reference proteome</keyword>
<gene>
    <name evidence="13" type="ORF">ACFPET_02165</name>
</gene>
<keyword evidence="9" id="KW-0175">Coiled coil</keyword>
<evidence type="ECO:0000313" key="14">
    <source>
        <dbReference type="Proteomes" id="UP001595823"/>
    </source>
</evidence>
<proteinExistence type="predicted"/>
<dbReference type="GO" id="GO:0016301">
    <property type="term" value="F:kinase activity"/>
    <property type="evidence" value="ECO:0007669"/>
    <property type="project" value="UniProtKB-KW"/>
</dbReference>
<dbReference type="InterPro" id="IPR011712">
    <property type="entry name" value="Sig_transdc_His_kin_sub3_dim/P"/>
</dbReference>
<feature type="transmembrane region" description="Helical" evidence="11">
    <location>
        <begin position="113"/>
        <end position="132"/>
    </location>
</feature>
<keyword evidence="4" id="KW-0808">Transferase</keyword>
<accession>A0ABV8TTQ3</accession>
<evidence type="ECO:0000313" key="13">
    <source>
        <dbReference type="EMBL" id="MFC4334000.1"/>
    </source>
</evidence>
<dbReference type="Gene3D" id="1.20.5.1930">
    <property type="match status" value="1"/>
</dbReference>
<dbReference type="EMBL" id="JBHSDK010000002">
    <property type="protein sequence ID" value="MFC4334000.1"/>
    <property type="molecule type" value="Genomic_DNA"/>
</dbReference>
<feature type="region of interest" description="Disordered" evidence="10">
    <location>
        <begin position="389"/>
        <end position="409"/>
    </location>
</feature>
<evidence type="ECO:0000256" key="7">
    <source>
        <dbReference type="ARBA" id="ARBA00022840"/>
    </source>
</evidence>
<feature type="transmembrane region" description="Helical" evidence="11">
    <location>
        <begin position="16"/>
        <end position="32"/>
    </location>
</feature>
<name>A0ABV8TTQ3_9ACTN</name>
<dbReference type="PANTHER" id="PTHR24421:SF10">
    <property type="entry name" value="NITRATE_NITRITE SENSOR PROTEIN NARQ"/>
    <property type="match status" value="1"/>
</dbReference>
<dbReference type="InterPro" id="IPR050482">
    <property type="entry name" value="Sensor_HK_TwoCompSys"/>
</dbReference>
<evidence type="ECO:0000256" key="10">
    <source>
        <dbReference type="SAM" id="MobiDB-lite"/>
    </source>
</evidence>
<feature type="coiled-coil region" evidence="9">
    <location>
        <begin position="158"/>
        <end position="185"/>
    </location>
</feature>
<evidence type="ECO:0000256" key="1">
    <source>
        <dbReference type="ARBA" id="ARBA00000085"/>
    </source>
</evidence>
<evidence type="ECO:0000256" key="9">
    <source>
        <dbReference type="SAM" id="Coils"/>
    </source>
</evidence>
<dbReference type="SUPFAM" id="SSF55874">
    <property type="entry name" value="ATPase domain of HSP90 chaperone/DNA topoisomerase II/histidine kinase"/>
    <property type="match status" value="1"/>
</dbReference>
<dbReference type="RefSeq" id="WP_380617737.1">
    <property type="nucleotide sequence ID" value="NZ_JBHSDK010000002.1"/>
</dbReference>
<dbReference type="CDD" id="cd16917">
    <property type="entry name" value="HATPase_UhpB-NarQ-NarX-like"/>
    <property type="match status" value="1"/>
</dbReference>
<keyword evidence="8" id="KW-0902">Two-component regulatory system</keyword>
<dbReference type="InterPro" id="IPR036890">
    <property type="entry name" value="HATPase_C_sf"/>
</dbReference>